<dbReference type="GeneID" id="87816578"/>
<reference evidence="2" key="1">
    <citation type="journal article" date="2023" name="Mol. Phylogenet. Evol.">
        <title>Genome-scale phylogeny and comparative genomics of the fungal order Sordariales.</title>
        <authorList>
            <person name="Hensen N."/>
            <person name="Bonometti L."/>
            <person name="Westerberg I."/>
            <person name="Brannstrom I.O."/>
            <person name="Guillou S."/>
            <person name="Cros-Aarteil S."/>
            <person name="Calhoun S."/>
            <person name="Haridas S."/>
            <person name="Kuo A."/>
            <person name="Mondo S."/>
            <person name="Pangilinan J."/>
            <person name="Riley R."/>
            <person name="LaButti K."/>
            <person name="Andreopoulos B."/>
            <person name="Lipzen A."/>
            <person name="Chen C."/>
            <person name="Yan M."/>
            <person name="Daum C."/>
            <person name="Ng V."/>
            <person name="Clum A."/>
            <person name="Steindorff A."/>
            <person name="Ohm R.A."/>
            <person name="Martin F."/>
            <person name="Silar P."/>
            <person name="Natvig D.O."/>
            <person name="Lalanne C."/>
            <person name="Gautier V."/>
            <person name="Ament-Velasquez S.L."/>
            <person name="Kruys A."/>
            <person name="Hutchinson M.I."/>
            <person name="Powell A.J."/>
            <person name="Barry K."/>
            <person name="Miller A.N."/>
            <person name="Grigoriev I.V."/>
            <person name="Debuchy R."/>
            <person name="Gladieux P."/>
            <person name="Hiltunen Thoren M."/>
            <person name="Johannesson H."/>
        </authorList>
    </citation>
    <scope>NUCLEOTIDE SEQUENCE</scope>
    <source>
        <strain evidence="2">CBS 141.50</strain>
    </source>
</reference>
<feature type="compositionally biased region" description="Basic residues" evidence="1">
    <location>
        <begin position="314"/>
        <end position="325"/>
    </location>
</feature>
<dbReference type="AlphaFoldDB" id="A0AAN6V673"/>
<feature type="compositionally biased region" description="Low complexity" evidence="1">
    <location>
        <begin position="299"/>
        <end position="313"/>
    </location>
</feature>
<evidence type="ECO:0000313" key="2">
    <source>
        <dbReference type="EMBL" id="KAK4145559.1"/>
    </source>
</evidence>
<evidence type="ECO:0000313" key="3">
    <source>
        <dbReference type="Proteomes" id="UP001302676"/>
    </source>
</evidence>
<comment type="caution">
    <text evidence="2">The sequence shown here is derived from an EMBL/GenBank/DDBJ whole genome shotgun (WGS) entry which is preliminary data.</text>
</comment>
<feature type="compositionally biased region" description="Low complexity" evidence="1">
    <location>
        <begin position="280"/>
        <end position="291"/>
    </location>
</feature>
<accession>A0AAN6V673</accession>
<evidence type="ECO:0000256" key="1">
    <source>
        <dbReference type="SAM" id="MobiDB-lite"/>
    </source>
</evidence>
<reference evidence="2" key="2">
    <citation type="submission" date="2023-05" db="EMBL/GenBank/DDBJ databases">
        <authorList>
            <consortium name="Lawrence Berkeley National Laboratory"/>
            <person name="Steindorff A."/>
            <person name="Hensen N."/>
            <person name="Bonometti L."/>
            <person name="Westerberg I."/>
            <person name="Brannstrom I.O."/>
            <person name="Guillou S."/>
            <person name="Cros-Aarteil S."/>
            <person name="Calhoun S."/>
            <person name="Haridas S."/>
            <person name="Kuo A."/>
            <person name="Mondo S."/>
            <person name="Pangilinan J."/>
            <person name="Riley R."/>
            <person name="Labutti K."/>
            <person name="Andreopoulos B."/>
            <person name="Lipzen A."/>
            <person name="Chen C."/>
            <person name="Yanf M."/>
            <person name="Daum C."/>
            <person name="Ng V."/>
            <person name="Clum A."/>
            <person name="Ohm R."/>
            <person name="Martin F."/>
            <person name="Silar P."/>
            <person name="Natvig D."/>
            <person name="Lalanne C."/>
            <person name="Gautier V."/>
            <person name="Ament-Velasquez S.L."/>
            <person name="Kruys A."/>
            <person name="Hutchinson M.I."/>
            <person name="Powell A.J."/>
            <person name="Barry K."/>
            <person name="Miller A.N."/>
            <person name="Grigoriev I.V."/>
            <person name="Debuchy R."/>
            <person name="Gladieux P."/>
            <person name="Thoren M.H."/>
            <person name="Johannesson H."/>
        </authorList>
    </citation>
    <scope>NUCLEOTIDE SEQUENCE</scope>
    <source>
        <strain evidence="2">CBS 141.50</strain>
    </source>
</reference>
<organism evidence="2 3">
    <name type="scientific">Dichotomopilus funicola</name>
    <dbReference type="NCBI Taxonomy" id="1934379"/>
    <lineage>
        <taxon>Eukaryota</taxon>
        <taxon>Fungi</taxon>
        <taxon>Dikarya</taxon>
        <taxon>Ascomycota</taxon>
        <taxon>Pezizomycotina</taxon>
        <taxon>Sordariomycetes</taxon>
        <taxon>Sordariomycetidae</taxon>
        <taxon>Sordariales</taxon>
        <taxon>Chaetomiaceae</taxon>
        <taxon>Dichotomopilus</taxon>
    </lineage>
</organism>
<feature type="region of interest" description="Disordered" evidence="1">
    <location>
        <begin position="237"/>
        <end position="328"/>
    </location>
</feature>
<name>A0AAN6V673_9PEZI</name>
<sequence length="363" mass="40920">MDQTEPLDARDLMLEEYRLNEIDKSYTDARDRHLSTIDRCISNTQTALYRISADIKARETGQLSRRLHQYTAFARNGLAQKLAQDSLKYFVNKYGVNLAAYQHESDVKGISALTNIRRINQDEVEGMDFIFRYPSVGPGYFVVRCDRREEIHRFERNPFLPATGPGQKGLSRLVSHFNLVSMRCHLREDARLLSADEIVRTFGYRVVDHDDNDVDTNWVERSNTRLISNNANTNTIAITDTDTDTNNHTTDDTTTDTTTDTDTDTSTNTTTNRHIDNNISSSSSSRWSPPRLRTRQRNRATAAAAAPPTTAIRKTPRANTRKRKTPATAAAASYLHAQAAAPARAHRPSCPGSPFCSFMEMEG</sequence>
<dbReference type="EMBL" id="MU853567">
    <property type="protein sequence ID" value="KAK4145559.1"/>
    <property type="molecule type" value="Genomic_DNA"/>
</dbReference>
<dbReference type="RefSeq" id="XP_062638930.1">
    <property type="nucleotide sequence ID" value="XM_062779965.1"/>
</dbReference>
<dbReference type="Proteomes" id="UP001302676">
    <property type="component" value="Unassembled WGS sequence"/>
</dbReference>
<gene>
    <name evidence="2" type="ORF">C8A04DRAFT_26557</name>
</gene>
<feature type="compositionally biased region" description="Low complexity" evidence="1">
    <location>
        <begin position="255"/>
        <end position="272"/>
    </location>
</feature>
<keyword evidence="3" id="KW-1185">Reference proteome</keyword>
<proteinExistence type="predicted"/>
<protein>
    <submittedName>
        <fullName evidence="2">Uncharacterized protein</fullName>
    </submittedName>
</protein>
<feature type="compositionally biased region" description="Low complexity" evidence="1">
    <location>
        <begin position="237"/>
        <end position="248"/>
    </location>
</feature>